<evidence type="ECO:0008006" key="3">
    <source>
        <dbReference type="Google" id="ProtNLM"/>
    </source>
</evidence>
<evidence type="ECO:0000313" key="2">
    <source>
        <dbReference type="Proteomes" id="UP000217289"/>
    </source>
</evidence>
<name>A0A250I9R2_9BACT</name>
<sequence>MNRSAFTWWLLLSFAVACSRQVDSTALALQYEPPSGMRLLSEEPGPPAVVRFEGGLQLRSVVGAPLRLDASPEEILRAAGMPESGQRPLNATQGTLPAGPVARHEFQQGTTRTLVYVLPREDRCVFVLYTAPERDYGPGLARVERSLSTLKLTR</sequence>
<dbReference type="EMBL" id="CP022163">
    <property type="protein sequence ID" value="ATB27706.1"/>
    <property type="molecule type" value="Genomic_DNA"/>
</dbReference>
<dbReference type="Proteomes" id="UP000217289">
    <property type="component" value="Chromosome"/>
</dbReference>
<dbReference type="OrthoDB" id="5521524at2"/>
<proteinExistence type="predicted"/>
<gene>
    <name evidence="1" type="ORF">MEBOL_001151</name>
</gene>
<dbReference type="KEGG" id="mbd:MEBOL_001151"/>
<reference evidence="1 2" key="1">
    <citation type="submission" date="2017-06" db="EMBL/GenBank/DDBJ databases">
        <authorList>
            <person name="Kim H.J."/>
            <person name="Triplett B.A."/>
        </authorList>
    </citation>
    <scope>NUCLEOTIDE SEQUENCE [LARGE SCALE GENOMIC DNA]</scope>
    <source>
        <strain evidence="1 2">DSM 14713</strain>
    </source>
</reference>
<keyword evidence="2" id="KW-1185">Reference proteome</keyword>
<evidence type="ECO:0000313" key="1">
    <source>
        <dbReference type="EMBL" id="ATB27706.1"/>
    </source>
</evidence>
<accession>A0A250I9R2</accession>
<dbReference type="RefSeq" id="WP_095976467.1">
    <property type="nucleotide sequence ID" value="NZ_CP022163.1"/>
</dbReference>
<dbReference type="PROSITE" id="PS51257">
    <property type="entry name" value="PROKAR_LIPOPROTEIN"/>
    <property type="match status" value="1"/>
</dbReference>
<organism evidence="1 2">
    <name type="scientific">Melittangium boletus DSM 14713</name>
    <dbReference type="NCBI Taxonomy" id="1294270"/>
    <lineage>
        <taxon>Bacteria</taxon>
        <taxon>Pseudomonadati</taxon>
        <taxon>Myxococcota</taxon>
        <taxon>Myxococcia</taxon>
        <taxon>Myxococcales</taxon>
        <taxon>Cystobacterineae</taxon>
        <taxon>Archangiaceae</taxon>
        <taxon>Melittangium</taxon>
    </lineage>
</organism>
<protein>
    <recommendedName>
        <fullName evidence="3">Lipoprotein</fullName>
    </recommendedName>
</protein>
<dbReference type="AlphaFoldDB" id="A0A250I9R2"/>